<proteinExistence type="predicted"/>
<name>A0A4U6V6K1_SETVI</name>
<organism evidence="2 3">
    <name type="scientific">Setaria viridis</name>
    <name type="common">Green bristlegrass</name>
    <name type="synonym">Setaria italica subsp. viridis</name>
    <dbReference type="NCBI Taxonomy" id="4556"/>
    <lineage>
        <taxon>Eukaryota</taxon>
        <taxon>Viridiplantae</taxon>
        <taxon>Streptophyta</taxon>
        <taxon>Embryophyta</taxon>
        <taxon>Tracheophyta</taxon>
        <taxon>Spermatophyta</taxon>
        <taxon>Magnoliopsida</taxon>
        <taxon>Liliopsida</taxon>
        <taxon>Poales</taxon>
        <taxon>Poaceae</taxon>
        <taxon>PACMAD clade</taxon>
        <taxon>Panicoideae</taxon>
        <taxon>Panicodae</taxon>
        <taxon>Paniceae</taxon>
        <taxon>Cenchrinae</taxon>
        <taxon>Setaria</taxon>
    </lineage>
</organism>
<evidence type="ECO:0000256" key="1">
    <source>
        <dbReference type="SAM" id="MobiDB-lite"/>
    </source>
</evidence>
<keyword evidence="3" id="KW-1185">Reference proteome</keyword>
<evidence type="ECO:0000313" key="2">
    <source>
        <dbReference type="EMBL" id="TKW24851.1"/>
    </source>
</evidence>
<accession>A0A4U6V6K1</accession>
<evidence type="ECO:0000313" key="3">
    <source>
        <dbReference type="Proteomes" id="UP000298652"/>
    </source>
</evidence>
<feature type="region of interest" description="Disordered" evidence="1">
    <location>
        <begin position="25"/>
        <end position="55"/>
    </location>
</feature>
<dbReference type="Gramene" id="TKW24851">
    <property type="protein sequence ID" value="TKW24851"/>
    <property type="gene ID" value="SEVIR_3G076901v2"/>
</dbReference>
<dbReference type="AlphaFoldDB" id="A0A4U6V6K1"/>
<sequence length="55" mass="6109">MTMQMVTDKHMKKLRLSSWITCTAGQQMGPCSPGHSSSRGLMEKEQKQRGLAKAT</sequence>
<gene>
    <name evidence="2" type="ORF">SEVIR_3G076901v2</name>
</gene>
<dbReference type="EMBL" id="CM016554">
    <property type="protein sequence ID" value="TKW24851.1"/>
    <property type="molecule type" value="Genomic_DNA"/>
</dbReference>
<reference evidence="2" key="1">
    <citation type="submission" date="2019-03" db="EMBL/GenBank/DDBJ databases">
        <title>WGS assembly of Setaria viridis.</title>
        <authorList>
            <person name="Huang P."/>
            <person name="Jenkins J."/>
            <person name="Grimwood J."/>
            <person name="Barry K."/>
            <person name="Healey A."/>
            <person name="Mamidi S."/>
            <person name="Sreedasyam A."/>
            <person name="Shu S."/>
            <person name="Feldman M."/>
            <person name="Wu J."/>
            <person name="Yu Y."/>
            <person name="Chen C."/>
            <person name="Johnson J."/>
            <person name="Rokhsar D."/>
            <person name="Baxter I."/>
            <person name="Schmutz J."/>
            <person name="Brutnell T."/>
            <person name="Kellogg E."/>
        </authorList>
    </citation>
    <scope>NUCLEOTIDE SEQUENCE [LARGE SCALE GENOMIC DNA]</scope>
</reference>
<dbReference type="Proteomes" id="UP000298652">
    <property type="component" value="Chromosome 3"/>
</dbReference>
<protein>
    <submittedName>
        <fullName evidence="2">Uncharacterized protein</fullName>
    </submittedName>
</protein>